<dbReference type="EMBL" id="JYDO01000127">
    <property type="protein sequence ID" value="KRZ69826.1"/>
    <property type="molecule type" value="Genomic_DNA"/>
</dbReference>
<dbReference type="Proteomes" id="UP000054843">
    <property type="component" value="Unassembled WGS sequence"/>
</dbReference>
<dbReference type="AlphaFoldDB" id="A0A0V1ME99"/>
<protein>
    <submittedName>
        <fullName evidence="1">Uncharacterized protein</fullName>
    </submittedName>
</protein>
<comment type="caution">
    <text evidence="1">The sequence shown here is derived from an EMBL/GenBank/DDBJ whole genome shotgun (WGS) entry which is preliminary data.</text>
</comment>
<name>A0A0V1ME99_9BILA</name>
<accession>A0A0V1ME99</accession>
<organism evidence="1 2">
    <name type="scientific">Trichinella papuae</name>
    <dbReference type="NCBI Taxonomy" id="268474"/>
    <lineage>
        <taxon>Eukaryota</taxon>
        <taxon>Metazoa</taxon>
        <taxon>Ecdysozoa</taxon>
        <taxon>Nematoda</taxon>
        <taxon>Enoplea</taxon>
        <taxon>Dorylaimia</taxon>
        <taxon>Trichinellida</taxon>
        <taxon>Trichinellidae</taxon>
        <taxon>Trichinella</taxon>
    </lineage>
</organism>
<gene>
    <name evidence="1" type="ORF">T10_5819</name>
</gene>
<reference evidence="1 2" key="1">
    <citation type="submission" date="2015-01" db="EMBL/GenBank/DDBJ databases">
        <title>Evolution of Trichinella species and genotypes.</title>
        <authorList>
            <person name="Korhonen P.K."/>
            <person name="Edoardo P."/>
            <person name="Giuseppe L.R."/>
            <person name="Gasser R.B."/>
        </authorList>
    </citation>
    <scope>NUCLEOTIDE SEQUENCE [LARGE SCALE GENOMIC DNA]</scope>
    <source>
        <strain evidence="1">ISS1980</strain>
    </source>
</reference>
<keyword evidence="2" id="KW-1185">Reference proteome</keyword>
<sequence length="90" mass="10223">MAIVSIAFFHALLHCNIKRECAELLAKQQYNACLLLILQQEDQEETWHQSISVPGIPSLETHTACISPFSWSIAHRRLLAVAFIIYSNND</sequence>
<proteinExistence type="predicted"/>
<evidence type="ECO:0000313" key="2">
    <source>
        <dbReference type="Proteomes" id="UP000054843"/>
    </source>
</evidence>
<evidence type="ECO:0000313" key="1">
    <source>
        <dbReference type="EMBL" id="KRZ69826.1"/>
    </source>
</evidence>